<dbReference type="AlphaFoldDB" id="A0A5K7Z4W4"/>
<dbReference type="EMBL" id="AP021875">
    <property type="protein sequence ID" value="BBO74963.1"/>
    <property type="molecule type" value="Genomic_DNA"/>
</dbReference>
<name>A0A5K7Z4W4_9BACT</name>
<gene>
    <name evidence="1" type="ORF">DSCW_23800</name>
</gene>
<dbReference type="Proteomes" id="UP000427769">
    <property type="component" value="Chromosome"/>
</dbReference>
<evidence type="ECO:0000313" key="2">
    <source>
        <dbReference type="Proteomes" id="UP000427769"/>
    </source>
</evidence>
<protein>
    <submittedName>
        <fullName evidence="1">Uncharacterized protein</fullName>
    </submittedName>
</protein>
<proteinExistence type="predicted"/>
<keyword evidence="2" id="KW-1185">Reference proteome</keyword>
<sequence>MRGRLIEYFKSFDQFILNITLFHYSIHPWQQNWQTDVLNKKISIDSITNNVKNYLTIYKKKYLITEFNQTIEHQPIFTDLNFKIAKNLIGFTEKIYDMEIISDNLCFNKNLDILKEEINFLDGIIQKQKIINQFT</sequence>
<dbReference type="RefSeq" id="WP_155303930.1">
    <property type="nucleotide sequence ID" value="NZ_AP021875.1"/>
</dbReference>
<organism evidence="1 2">
    <name type="scientific">Desulfosarcina widdelii</name>
    <dbReference type="NCBI Taxonomy" id="947919"/>
    <lineage>
        <taxon>Bacteria</taxon>
        <taxon>Pseudomonadati</taxon>
        <taxon>Thermodesulfobacteriota</taxon>
        <taxon>Desulfobacteria</taxon>
        <taxon>Desulfobacterales</taxon>
        <taxon>Desulfosarcinaceae</taxon>
        <taxon>Desulfosarcina</taxon>
    </lineage>
</organism>
<accession>A0A5K7Z4W4</accession>
<evidence type="ECO:0000313" key="1">
    <source>
        <dbReference type="EMBL" id="BBO74963.1"/>
    </source>
</evidence>
<dbReference type="KEGG" id="dwd:DSCW_23800"/>
<reference evidence="1 2" key="1">
    <citation type="submission" date="2019-11" db="EMBL/GenBank/DDBJ databases">
        <title>Comparative genomics of hydrocarbon-degrading Desulfosarcina strains.</title>
        <authorList>
            <person name="Watanabe M."/>
            <person name="Kojima H."/>
            <person name="Fukui M."/>
        </authorList>
    </citation>
    <scope>NUCLEOTIDE SEQUENCE [LARGE SCALE GENOMIC DNA]</scope>
    <source>
        <strain evidence="1 2">PP31</strain>
    </source>
</reference>